<accession>A0A7J6LYB5</accession>
<dbReference type="AlphaFoldDB" id="A0A7J6LYB5"/>
<comment type="caution">
    <text evidence="1">The sequence shown here is derived from an EMBL/GenBank/DDBJ whole genome shotgun (WGS) entry which is preliminary data.</text>
</comment>
<sequence length="130" mass="14067">MSSLWLANSINPVHNEPASDTSMPSIDPYRAPSNPDLRCPPGLELAVRPSTRYGWNVHWGYSCTKSCKHAADCSPPKEGNASPLCLDGLCELDCKNGVLACPDDLACPLRSRTAEVSTCIDPLTWGSKKH</sequence>
<proteinExistence type="predicted"/>
<dbReference type="Proteomes" id="UP000591131">
    <property type="component" value="Unassembled WGS sequence"/>
</dbReference>
<dbReference type="EMBL" id="JAAPAO010000305">
    <property type="protein sequence ID" value="KAF4663831.1"/>
    <property type="molecule type" value="Genomic_DNA"/>
</dbReference>
<organism evidence="1 2">
    <name type="scientific">Perkinsus chesapeaki</name>
    <name type="common">Clam parasite</name>
    <name type="synonym">Perkinsus andrewsi</name>
    <dbReference type="NCBI Taxonomy" id="330153"/>
    <lineage>
        <taxon>Eukaryota</taxon>
        <taxon>Sar</taxon>
        <taxon>Alveolata</taxon>
        <taxon>Perkinsozoa</taxon>
        <taxon>Perkinsea</taxon>
        <taxon>Perkinsida</taxon>
        <taxon>Perkinsidae</taxon>
        <taxon>Perkinsus</taxon>
    </lineage>
</organism>
<name>A0A7J6LYB5_PERCH</name>
<reference evidence="1 2" key="1">
    <citation type="submission" date="2020-04" db="EMBL/GenBank/DDBJ databases">
        <title>Perkinsus chesapeaki whole genome sequence.</title>
        <authorList>
            <person name="Bogema D.R."/>
        </authorList>
    </citation>
    <scope>NUCLEOTIDE SEQUENCE [LARGE SCALE GENOMIC DNA]</scope>
    <source>
        <strain evidence="1">ATCC PRA-425</strain>
    </source>
</reference>
<evidence type="ECO:0000313" key="1">
    <source>
        <dbReference type="EMBL" id="KAF4663831.1"/>
    </source>
</evidence>
<evidence type="ECO:0000313" key="2">
    <source>
        <dbReference type="Proteomes" id="UP000591131"/>
    </source>
</evidence>
<gene>
    <name evidence="1" type="ORF">FOL47_005540</name>
</gene>
<protein>
    <submittedName>
        <fullName evidence="1">Uncharacterized protein</fullName>
    </submittedName>
</protein>
<keyword evidence="2" id="KW-1185">Reference proteome</keyword>